<organism evidence="1">
    <name type="scientific">uncultured Caudovirales phage</name>
    <dbReference type="NCBI Taxonomy" id="2100421"/>
    <lineage>
        <taxon>Viruses</taxon>
        <taxon>Duplodnaviria</taxon>
        <taxon>Heunggongvirae</taxon>
        <taxon>Uroviricota</taxon>
        <taxon>Caudoviricetes</taxon>
        <taxon>Peduoviridae</taxon>
        <taxon>Maltschvirus</taxon>
        <taxon>Maltschvirus maltsch</taxon>
    </lineage>
</organism>
<proteinExistence type="predicted"/>
<dbReference type="EMBL" id="LR798238">
    <property type="protein sequence ID" value="CAB5212437.1"/>
    <property type="molecule type" value="Genomic_DNA"/>
</dbReference>
<evidence type="ECO:0000313" key="1">
    <source>
        <dbReference type="EMBL" id="CAB5212437.1"/>
    </source>
</evidence>
<sequence length="56" mass="6355">MDEKHYAMLGSYVRELITSKRAEGLSAAELGRIITRYVETLELEAQRDARDKANGK</sequence>
<name>A0A6J7WM33_9CAUD</name>
<gene>
    <name evidence="1" type="ORF">UFOVP194_15</name>
</gene>
<reference evidence="1" key="1">
    <citation type="submission" date="2020-05" db="EMBL/GenBank/DDBJ databases">
        <authorList>
            <person name="Chiriac C."/>
            <person name="Salcher M."/>
            <person name="Ghai R."/>
            <person name="Kavagutti S V."/>
        </authorList>
    </citation>
    <scope>NUCLEOTIDE SEQUENCE</scope>
</reference>
<protein>
    <submittedName>
        <fullName evidence="1">Uncharacterized protein</fullName>
    </submittedName>
</protein>
<accession>A0A6J7WM33</accession>